<dbReference type="RefSeq" id="WP_070067355.1">
    <property type="nucleotide sequence ID" value="NZ_MJUW02000086.1"/>
</dbReference>
<dbReference type="Pfam" id="PF01814">
    <property type="entry name" value="Hemerythrin"/>
    <property type="match status" value="1"/>
</dbReference>
<gene>
    <name evidence="2" type="ORF">BIY37_08295</name>
</gene>
<dbReference type="EMBL" id="MJUW02000086">
    <property type="protein sequence ID" value="OQD45517.1"/>
    <property type="molecule type" value="Genomic_DNA"/>
</dbReference>
<proteinExistence type="predicted"/>
<dbReference type="InterPro" id="IPR012312">
    <property type="entry name" value="Hemerythrin-like"/>
</dbReference>
<organism evidence="2 3">
    <name type="scientific">Candidatus Brocadia sapporoensis</name>
    <dbReference type="NCBI Taxonomy" id="392547"/>
    <lineage>
        <taxon>Bacteria</taxon>
        <taxon>Pseudomonadati</taxon>
        <taxon>Planctomycetota</taxon>
        <taxon>Candidatus Brocadiia</taxon>
        <taxon>Candidatus Brocadiales</taxon>
        <taxon>Candidatus Brocadiaceae</taxon>
        <taxon>Candidatus Brocadia</taxon>
    </lineage>
</organism>
<protein>
    <recommendedName>
        <fullName evidence="1">Hemerythrin-like domain-containing protein</fullName>
    </recommendedName>
</protein>
<keyword evidence="3" id="KW-1185">Reference proteome</keyword>
<dbReference type="AlphaFoldDB" id="A0A1V6LZI9"/>
<reference evidence="2 3" key="1">
    <citation type="journal article" date="2016" name="Genome Announc.">
        <title>Draft Genome Sequence of the Anaerobic Ammonium-Oxidizing Bacterium 'Candidatus Brocadia sp. 40'.</title>
        <authorList>
            <person name="Ali M."/>
            <person name="Haroon M.F."/>
            <person name="Narita Y."/>
            <person name="Zhang L."/>
            <person name="Rangel Shaw D."/>
            <person name="Okabe S."/>
            <person name="Saikaly P.E."/>
        </authorList>
    </citation>
    <scope>NUCLEOTIDE SEQUENCE [LARGE SCALE GENOMIC DNA]</scope>
    <source>
        <strain evidence="2 3">40</strain>
    </source>
</reference>
<evidence type="ECO:0000313" key="2">
    <source>
        <dbReference type="EMBL" id="OQD45517.1"/>
    </source>
</evidence>
<evidence type="ECO:0000259" key="1">
    <source>
        <dbReference type="Pfam" id="PF01814"/>
    </source>
</evidence>
<comment type="caution">
    <text evidence="2">The sequence shown here is derived from an EMBL/GenBank/DDBJ whole genome shotgun (WGS) entry which is preliminary data.</text>
</comment>
<feature type="domain" description="Hemerythrin-like" evidence="1">
    <location>
        <begin position="4"/>
        <end position="128"/>
    </location>
</feature>
<sequence>MGTTVNILKATHKAAANLLGQIESSTGQRKVDTLNTLKEALLAHVGEENRIVKEAVGKPNATESFKSSAQNFVNELDALAKKALLPFFNKYSSASLVNSPDFSKDFQGIKKALADRIAYEESNFYPELEKAGY</sequence>
<accession>A0A1V6LZI9</accession>
<name>A0A1V6LZI9_9BACT</name>
<dbReference type="Proteomes" id="UP000242219">
    <property type="component" value="Unassembled WGS sequence"/>
</dbReference>
<evidence type="ECO:0000313" key="3">
    <source>
        <dbReference type="Proteomes" id="UP000242219"/>
    </source>
</evidence>